<protein>
    <recommendedName>
        <fullName evidence="16">Cytochrome c oxidase subunit 1</fullName>
        <ecNumber evidence="16">7.1.1.9</ecNumber>
    </recommendedName>
</protein>
<dbReference type="GeneID" id="91564673"/>
<evidence type="ECO:0000313" key="20">
    <source>
        <dbReference type="Proteomes" id="UP001060070"/>
    </source>
</evidence>
<evidence type="ECO:0000256" key="14">
    <source>
        <dbReference type="ARBA" id="ARBA00047816"/>
    </source>
</evidence>
<feature type="transmembrane region" description="Helical" evidence="16">
    <location>
        <begin position="352"/>
        <end position="376"/>
    </location>
</feature>
<evidence type="ECO:0000256" key="7">
    <source>
        <dbReference type="ARBA" id="ARBA00022723"/>
    </source>
</evidence>
<comment type="subcellular location">
    <subcellularLocation>
        <location evidence="16">Cell membrane</location>
        <topology evidence="16">Multi-pass membrane protein</topology>
    </subcellularLocation>
    <subcellularLocation>
        <location evidence="1">Membrane</location>
        <topology evidence="1">Multi-pass membrane protein</topology>
    </subcellularLocation>
</comment>
<keyword evidence="20" id="KW-1185">Reference proteome</keyword>
<evidence type="ECO:0000313" key="19">
    <source>
        <dbReference type="EMBL" id="UTU55104.1"/>
    </source>
</evidence>
<feature type="transmembrane region" description="Helical" evidence="16">
    <location>
        <begin position="200"/>
        <end position="220"/>
    </location>
</feature>
<evidence type="ECO:0000256" key="2">
    <source>
        <dbReference type="ARBA" id="ARBA00004673"/>
    </source>
</evidence>
<feature type="transmembrane region" description="Helical" evidence="16">
    <location>
        <begin position="71"/>
        <end position="93"/>
    </location>
</feature>
<keyword evidence="6 15" id="KW-0812">Transmembrane</keyword>
<dbReference type="Gene3D" id="1.20.210.10">
    <property type="entry name" value="Cytochrome c oxidase-like, subunit I domain"/>
    <property type="match status" value="1"/>
</dbReference>
<organism evidence="19 20">
    <name type="scientific">Mesorhizobium ciceri</name>
    <dbReference type="NCBI Taxonomy" id="39645"/>
    <lineage>
        <taxon>Bacteria</taxon>
        <taxon>Pseudomonadati</taxon>
        <taxon>Pseudomonadota</taxon>
        <taxon>Alphaproteobacteria</taxon>
        <taxon>Hyphomicrobiales</taxon>
        <taxon>Phyllobacteriaceae</taxon>
        <taxon>Mesorhizobium</taxon>
    </lineage>
</organism>
<keyword evidence="9 15" id="KW-0249">Electron transport</keyword>
<dbReference type="PROSITE" id="PS00077">
    <property type="entry name" value="COX1_CUB"/>
    <property type="match status" value="1"/>
</dbReference>
<evidence type="ECO:0000256" key="17">
    <source>
        <dbReference type="SAM" id="MobiDB-lite"/>
    </source>
</evidence>
<keyword evidence="10 16" id="KW-1133">Transmembrane helix</keyword>
<feature type="domain" description="Cytochrome oxidase subunit I profile" evidence="18">
    <location>
        <begin position="43"/>
        <end position="564"/>
    </location>
</feature>
<dbReference type="InterPro" id="IPR036927">
    <property type="entry name" value="Cyt_c_oxase-like_su1_sf"/>
</dbReference>
<feature type="transmembrane region" description="Helical" evidence="16">
    <location>
        <begin position="294"/>
        <end position="313"/>
    </location>
</feature>
<dbReference type="InterPro" id="IPR000883">
    <property type="entry name" value="Cyt_C_Oxase_1"/>
</dbReference>
<geneLocation type="plasmid" evidence="19 20">
    <name>unnamed</name>
</geneLocation>
<keyword evidence="5 15" id="KW-0679">Respiratory chain</keyword>
<proteinExistence type="inferred from homology"/>
<keyword evidence="4 15" id="KW-0349">Heme</keyword>
<feature type="compositionally biased region" description="Polar residues" evidence="17">
    <location>
        <begin position="1"/>
        <end position="10"/>
    </location>
</feature>
<feature type="transmembrane region" description="Helical" evidence="16">
    <location>
        <begin position="154"/>
        <end position="180"/>
    </location>
</feature>
<dbReference type="PROSITE" id="PS50855">
    <property type="entry name" value="COX1"/>
    <property type="match status" value="1"/>
</dbReference>
<feature type="transmembrane region" description="Helical" evidence="16">
    <location>
        <begin position="459"/>
        <end position="484"/>
    </location>
</feature>
<evidence type="ECO:0000256" key="12">
    <source>
        <dbReference type="ARBA" id="ARBA00023008"/>
    </source>
</evidence>
<dbReference type="GO" id="GO:0015990">
    <property type="term" value="P:electron transport coupled proton transport"/>
    <property type="evidence" value="ECO:0007669"/>
    <property type="project" value="InterPro"/>
</dbReference>
<feature type="transmembrane region" description="Helical" evidence="16">
    <location>
        <begin position="113"/>
        <end position="134"/>
    </location>
</feature>
<dbReference type="GO" id="GO:0022904">
    <property type="term" value="P:respiratory electron transport chain"/>
    <property type="evidence" value="ECO:0007669"/>
    <property type="project" value="TreeGrafter"/>
</dbReference>
<dbReference type="GO" id="GO:0004129">
    <property type="term" value="F:cytochrome-c oxidase activity"/>
    <property type="evidence" value="ECO:0007669"/>
    <property type="project" value="UniProtKB-EC"/>
</dbReference>
<feature type="transmembrane region" description="Helical" evidence="16">
    <location>
        <begin position="388"/>
        <end position="409"/>
    </location>
</feature>
<evidence type="ECO:0000256" key="13">
    <source>
        <dbReference type="ARBA" id="ARBA00023136"/>
    </source>
</evidence>
<feature type="compositionally biased region" description="Basic and acidic residues" evidence="17">
    <location>
        <begin position="12"/>
        <end position="37"/>
    </location>
</feature>
<evidence type="ECO:0000256" key="15">
    <source>
        <dbReference type="RuleBase" id="RU000370"/>
    </source>
</evidence>
<feature type="region of interest" description="Disordered" evidence="17">
    <location>
        <begin position="1"/>
        <end position="37"/>
    </location>
</feature>
<keyword evidence="12 16" id="KW-0186">Copper</keyword>
<feature type="transmembrane region" description="Helical" evidence="16">
    <location>
        <begin position="421"/>
        <end position="447"/>
    </location>
</feature>
<evidence type="ECO:0000256" key="9">
    <source>
        <dbReference type="ARBA" id="ARBA00022982"/>
    </source>
</evidence>
<comment type="catalytic activity">
    <reaction evidence="14 16">
        <text>4 Fe(II)-[cytochrome c] + O2 + 8 H(+)(in) = 4 Fe(III)-[cytochrome c] + 2 H2O + 4 H(+)(out)</text>
        <dbReference type="Rhea" id="RHEA:11436"/>
        <dbReference type="Rhea" id="RHEA-COMP:10350"/>
        <dbReference type="Rhea" id="RHEA-COMP:14399"/>
        <dbReference type="ChEBI" id="CHEBI:15377"/>
        <dbReference type="ChEBI" id="CHEBI:15378"/>
        <dbReference type="ChEBI" id="CHEBI:15379"/>
        <dbReference type="ChEBI" id="CHEBI:29033"/>
        <dbReference type="ChEBI" id="CHEBI:29034"/>
        <dbReference type="EC" id="7.1.1.9"/>
    </reaction>
</comment>
<dbReference type="EC" id="7.1.1.9" evidence="16"/>
<keyword evidence="13 16" id="KW-0472">Membrane</keyword>
<accession>A0AB38TJG4</accession>
<feature type="transmembrane region" description="Helical" evidence="16">
    <location>
        <begin position="504"/>
        <end position="525"/>
    </location>
</feature>
<keyword evidence="8" id="KW-1278">Translocase</keyword>
<sequence length="658" mass="72549">MSSADLTSQRDLPPERKVSAKGDIAPEHDGPRDTGMDDAGLHRWLERTWRTPSGIVGALSSVDHKVIARRYLITAFVFLGLGGLNAVVMRIQLSGPQRGLIGPDLYNQLFTMHGVTMMFLFAVPIVQATGIYLVPLMVGTRNIAFPRLNAFSYWVYVSGGAFAWVSFALNMAPDVGWFAYVPLSGPEFAPGKRADVWAQMITYTEVSSLAVAVATIVTVFKQRAPGMSLDKIPLYVWAMLVTSFVVVFAMPAVMITSTFLILDRLVGTHIFNPAEGGDALLFQHLFWFFGHPEVYIIFLPATGMVSSIIPVFARRPTFGHLGLVLSLIAVGFLSFGLWVHHMFATGLPKLGASFFTASSMMIAIPNGVQIFCWLATLWDGRPVIRTPLLFVFGFFFIFVIGGLTGVMLASVPLDLQVHDTYFVVAHFHYVLIGGSVFPLLGAAYFWFPKVTGRMMSERLGRWHFWLAFIGFNAAFFPMHLVGLWGMPRRVYTYPAELGWGNINLFISAGALLFFLSFVLFTFNLVHGALKGTSAGNNPWDAGTLEWATSSPPPSYNFARIPIVTHIEPLWAEREALPVATGLRVDARELLISTVAEAHPDIREKSAAPSIWPLLAALAVGGTFLYSIFTPWAIVWGAAPIAITLIGWFWPKGDPEDEE</sequence>
<evidence type="ECO:0000256" key="11">
    <source>
        <dbReference type="ARBA" id="ARBA00023004"/>
    </source>
</evidence>
<dbReference type="RefSeq" id="WP_013525140.1">
    <property type="nucleotide sequence ID" value="NZ_CP088148.1"/>
</dbReference>
<dbReference type="Pfam" id="PF00115">
    <property type="entry name" value="COX1"/>
    <property type="match status" value="1"/>
</dbReference>
<evidence type="ECO:0000256" key="4">
    <source>
        <dbReference type="ARBA" id="ARBA00022617"/>
    </source>
</evidence>
<dbReference type="AlphaFoldDB" id="A0AB38TJG4"/>
<feature type="transmembrane region" description="Helical" evidence="16">
    <location>
        <begin position="232"/>
        <end position="262"/>
    </location>
</feature>
<dbReference type="GO" id="GO:0009060">
    <property type="term" value="P:aerobic respiration"/>
    <property type="evidence" value="ECO:0007669"/>
    <property type="project" value="InterPro"/>
</dbReference>
<dbReference type="InterPro" id="IPR023616">
    <property type="entry name" value="Cyt_c_oxase-like_su1_dom"/>
</dbReference>
<dbReference type="GO" id="GO:0046872">
    <property type="term" value="F:metal ion binding"/>
    <property type="evidence" value="ECO:0007669"/>
    <property type="project" value="UniProtKB-KW"/>
</dbReference>
<feature type="transmembrane region" description="Helical" evidence="16">
    <location>
        <begin position="633"/>
        <end position="650"/>
    </location>
</feature>
<name>A0AB38TJG4_9HYPH</name>
<keyword evidence="16" id="KW-1003">Cell membrane</keyword>
<feature type="transmembrane region" description="Helical" evidence="16">
    <location>
        <begin position="320"/>
        <end position="340"/>
    </location>
</feature>
<dbReference type="Proteomes" id="UP001060070">
    <property type="component" value="Plasmid unnamed"/>
</dbReference>
<comment type="similarity">
    <text evidence="15">Belongs to the heme-copper respiratory oxidase family.</text>
</comment>
<dbReference type="InterPro" id="IPR023615">
    <property type="entry name" value="Cyt_c_Oxase_su1_BS"/>
</dbReference>
<dbReference type="PRINTS" id="PR01165">
    <property type="entry name" value="CYCOXIDASEI"/>
</dbReference>
<dbReference type="PANTHER" id="PTHR10422">
    <property type="entry name" value="CYTOCHROME C OXIDASE SUBUNIT 1"/>
    <property type="match status" value="1"/>
</dbReference>
<reference evidence="19 20" key="1">
    <citation type="journal article" date="2022" name="Microbiol. Resour. Announc.">
        <title>Complete Genome Sequence of Mesorhizobium ciceri Strain R30, a Rhizobium Used as a Commercial Inoculant for Chickpea in Argentina.</title>
        <authorList>
            <person name="Foresto E."/>
            <person name="Revale S."/>
            <person name="Primo E."/>
            <person name="Nievas F."/>
            <person name="Carezzano E."/>
            <person name="Puente M."/>
            <person name="Alzari P."/>
            <person name="Mart M."/>
            <person name="Ben-Assaya M."/>
            <person name="Mornico D."/>
            <person name="Santoro M."/>
            <person name="Mart F."/>
            <person name="Giordano W."/>
            <person name="Bogino P."/>
        </authorList>
    </citation>
    <scope>NUCLEOTIDE SEQUENCE [LARGE SCALE GENOMIC DNA]</scope>
    <source>
        <strain evidence="19 20">R30</strain>
    </source>
</reference>
<evidence type="ECO:0000259" key="18">
    <source>
        <dbReference type="PROSITE" id="PS50855"/>
    </source>
</evidence>
<evidence type="ECO:0000256" key="3">
    <source>
        <dbReference type="ARBA" id="ARBA00022448"/>
    </source>
</evidence>
<dbReference type="GO" id="GO:0005886">
    <property type="term" value="C:plasma membrane"/>
    <property type="evidence" value="ECO:0007669"/>
    <property type="project" value="UniProtKB-SubCell"/>
</dbReference>
<evidence type="ECO:0000256" key="1">
    <source>
        <dbReference type="ARBA" id="ARBA00004141"/>
    </source>
</evidence>
<comment type="function">
    <text evidence="16">Cytochrome c oxidase is the component of the respiratory chain that catalyzes the reduction of oxygen to water. Subunits 1-3 form the functional core of the enzyme complex. CO I is the catalytic subunit of the enzyme. Electrons originating in cytochrome c are transferred via the copper A center of subunit 2 and heme A of subunit 1 to the bimetallic center formed by heme A3 and copper B.</text>
</comment>
<dbReference type="EMBL" id="CP088148">
    <property type="protein sequence ID" value="UTU55104.1"/>
    <property type="molecule type" value="Genomic_DNA"/>
</dbReference>
<evidence type="ECO:0000256" key="8">
    <source>
        <dbReference type="ARBA" id="ARBA00022967"/>
    </source>
</evidence>
<keyword evidence="19" id="KW-0614">Plasmid</keyword>
<evidence type="ECO:0000256" key="10">
    <source>
        <dbReference type="ARBA" id="ARBA00022989"/>
    </source>
</evidence>
<gene>
    <name evidence="19" type="primary">ctaD</name>
    <name evidence="19" type="ORF">LRP29_32715</name>
</gene>
<dbReference type="NCBIfam" id="TIGR02891">
    <property type="entry name" value="CtaD_CoxA"/>
    <property type="match status" value="1"/>
</dbReference>
<comment type="pathway">
    <text evidence="2 16">Energy metabolism; oxidative phosphorylation.</text>
</comment>
<dbReference type="SUPFAM" id="SSF81442">
    <property type="entry name" value="Cytochrome c oxidase subunit I-like"/>
    <property type="match status" value="1"/>
</dbReference>
<evidence type="ECO:0000256" key="16">
    <source>
        <dbReference type="RuleBase" id="RU363061"/>
    </source>
</evidence>
<dbReference type="GO" id="GO:0020037">
    <property type="term" value="F:heme binding"/>
    <property type="evidence" value="ECO:0007669"/>
    <property type="project" value="InterPro"/>
</dbReference>
<evidence type="ECO:0000256" key="5">
    <source>
        <dbReference type="ARBA" id="ARBA00022660"/>
    </source>
</evidence>
<dbReference type="InterPro" id="IPR014241">
    <property type="entry name" value="Cyt_c_oxidase_su1_bac"/>
</dbReference>
<keyword evidence="7 16" id="KW-0479">Metal-binding</keyword>
<evidence type="ECO:0000256" key="6">
    <source>
        <dbReference type="ARBA" id="ARBA00022692"/>
    </source>
</evidence>
<dbReference type="PANTHER" id="PTHR10422:SF18">
    <property type="entry name" value="CYTOCHROME C OXIDASE SUBUNIT 1"/>
    <property type="match status" value="1"/>
</dbReference>
<keyword evidence="11 16" id="KW-0408">Iron</keyword>
<keyword evidence="3 15" id="KW-0813">Transport</keyword>